<dbReference type="Proteomes" id="UP000054516">
    <property type="component" value="Unassembled WGS sequence"/>
</dbReference>
<feature type="compositionally biased region" description="Basic and acidic residues" evidence="1">
    <location>
        <begin position="7"/>
        <end position="23"/>
    </location>
</feature>
<accession>A0A1S8AB52</accession>
<dbReference type="OMA" id="NATDMPR"/>
<protein>
    <submittedName>
        <fullName evidence="2">Uncharacterized protein</fullName>
    </submittedName>
</protein>
<feature type="region of interest" description="Disordered" evidence="1">
    <location>
        <begin position="1"/>
        <end position="90"/>
    </location>
</feature>
<proteinExistence type="predicted"/>
<evidence type="ECO:0000313" key="3">
    <source>
        <dbReference type="Proteomes" id="UP000054516"/>
    </source>
</evidence>
<dbReference type="EMBL" id="DF977522">
    <property type="protein sequence ID" value="GAW27152.1"/>
    <property type="molecule type" value="Genomic_DNA"/>
</dbReference>
<name>A0A1S8AB52_ROSNE</name>
<feature type="compositionally biased region" description="Polar residues" evidence="1">
    <location>
        <begin position="34"/>
        <end position="57"/>
    </location>
</feature>
<evidence type="ECO:0000256" key="1">
    <source>
        <dbReference type="SAM" id="MobiDB-lite"/>
    </source>
</evidence>
<keyword evidence="3" id="KW-1185">Reference proteome</keyword>
<organism evidence="2">
    <name type="scientific">Rosellinia necatrix</name>
    <name type="common">White root-rot fungus</name>
    <dbReference type="NCBI Taxonomy" id="77044"/>
    <lineage>
        <taxon>Eukaryota</taxon>
        <taxon>Fungi</taxon>
        <taxon>Dikarya</taxon>
        <taxon>Ascomycota</taxon>
        <taxon>Pezizomycotina</taxon>
        <taxon>Sordariomycetes</taxon>
        <taxon>Xylariomycetidae</taxon>
        <taxon>Xylariales</taxon>
        <taxon>Xylariaceae</taxon>
        <taxon>Rosellinia</taxon>
    </lineage>
</organism>
<dbReference type="AlphaFoldDB" id="A0A1S8AB52"/>
<sequence>MSNTSDQDAHKGGDLSEMAKDGTKIPGDAGKMNITPSKPSPQQAENDLGATSLNTAAENAVGSGKADDEAISASGHSIPSSMFEKPGGRR</sequence>
<dbReference type="OrthoDB" id="5416172at2759"/>
<reference evidence="2" key="1">
    <citation type="submission" date="2016-03" db="EMBL/GenBank/DDBJ databases">
        <title>Draft genome sequence of Rosellinia necatrix.</title>
        <authorList>
            <person name="Kanematsu S."/>
        </authorList>
    </citation>
    <scope>NUCLEOTIDE SEQUENCE [LARGE SCALE GENOMIC DNA]</scope>
    <source>
        <strain evidence="2">W97</strain>
    </source>
</reference>
<evidence type="ECO:0000313" key="2">
    <source>
        <dbReference type="EMBL" id="GAW27152.1"/>
    </source>
</evidence>
<gene>
    <name evidence="2" type="ORF">SAMD00023353_7700020</name>
</gene>